<keyword evidence="2" id="KW-1185">Reference proteome</keyword>
<name>A0ACD3RFA6_LARCR</name>
<proteinExistence type="predicted"/>
<gene>
    <name evidence="1" type="ORF">E3U43_010487</name>
</gene>
<dbReference type="EMBL" id="CM011679">
    <property type="protein sequence ID" value="TMS18161.1"/>
    <property type="molecule type" value="Genomic_DNA"/>
</dbReference>
<dbReference type="Proteomes" id="UP000793456">
    <property type="component" value="Chromosome VI"/>
</dbReference>
<protein>
    <submittedName>
        <fullName evidence="1">Uncharacterized protein</fullName>
    </submittedName>
</protein>
<feature type="non-terminal residue" evidence="1">
    <location>
        <position position="1"/>
    </location>
</feature>
<reference evidence="1" key="1">
    <citation type="submission" date="2018-11" db="EMBL/GenBank/DDBJ databases">
        <title>The sequence and de novo assembly of Larimichthys crocea genome using PacBio and Hi-C technologies.</title>
        <authorList>
            <person name="Xu P."/>
            <person name="Chen B."/>
            <person name="Zhou Z."/>
            <person name="Ke Q."/>
            <person name="Wu Y."/>
            <person name="Bai H."/>
            <person name="Pu F."/>
        </authorList>
    </citation>
    <scope>NUCLEOTIDE SEQUENCE</scope>
    <source>
        <tissue evidence="1">Muscle</tissue>
    </source>
</reference>
<sequence>CGASLQHLPHPQRHTAPAGWSLCCFQRLLQEQKEHHSRRRDSVCSCRAQQHYRSDRVHLSSTERHLPQERRGQEVALLLRLVLLLWRLVLHPGRDGGRPRRQHLHREEQRAALPLSHRPLQEHHARHASTAQLPLQAALPLQLALHRPAALAGELAHRRLQDLQPAALRPSLSPWPPCPTRTTTAAVEAE</sequence>
<organism evidence="1 2">
    <name type="scientific">Larimichthys crocea</name>
    <name type="common">Large yellow croaker</name>
    <name type="synonym">Pseudosciaena crocea</name>
    <dbReference type="NCBI Taxonomy" id="215358"/>
    <lineage>
        <taxon>Eukaryota</taxon>
        <taxon>Metazoa</taxon>
        <taxon>Chordata</taxon>
        <taxon>Craniata</taxon>
        <taxon>Vertebrata</taxon>
        <taxon>Euteleostomi</taxon>
        <taxon>Actinopterygii</taxon>
        <taxon>Neopterygii</taxon>
        <taxon>Teleostei</taxon>
        <taxon>Neoteleostei</taxon>
        <taxon>Acanthomorphata</taxon>
        <taxon>Eupercaria</taxon>
        <taxon>Sciaenidae</taxon>
        <taxon>Larimichthys</taxon>
    </lineage>
</organism>
<comment type="caution">
    <text evidence="1">The sequence shown here is derived from an EMBL/GenBank/DDBJ whole genome shotgun (WGS) entry which is preliminary data.</text>
</comment>
<evidence type="ECO:0000313" key="1">
    <source>
        <dbReference type="EMBL" id="TMS18161.1"/>
    </source>
</evidence>
<feature type="non-terminal residue" evidence="1">
    <location>
        <position position="190"/>
    </location>
</feature>
<accession>A0ACD3RFA6</accession>
<evidence type="ECO:0000313" key="2">
    <source>
        <dbReference type="Proteomes" id="UP000793456"/>
    </source>
</evidence>